<comment type="caution">
    <text evidence="2">The sequence shown here is derived from an EMBL/GenBank/DDBJ whole genome shotgun (WGS) entry which is preliminary data.</text>
</comment>
<dbReference type="Gene3D" id="1.10.3210.10">
    <property type="entry name" value="Hypothetical protein af1432"/>
    <property type="match status" value="1"/>
</dbReference>
<dbReference type="Proteomes" id="UP000035909">
    <property type="component" value="Unassembled WGS sequence"/>
</dbReference>
<dbReference type="AlphaFoldDB" id="A0A0J1H3F1"/>
<dbReference type="SUPFAM" id="SSF109604">
    <property type="entry name" value="HD-domain/PDEase-like"/>
    <property type="match status" value="1"/>
</dbReference>
<dbReference type="NCBIfam" id="TIGR00277">
    <property type="entry name" value="HDIG"/>
    <property type="match status" value="1"/>
</dbReference>
<dbReference type="RefSeq" id="WP_047886911.1">
    <property type="nucleotide sequence ID" value="NZ_LDOU01000022.1"/>
</dbReference>
<dbReference type="GO" id="GO:0008081">
    <property type="term" value="F:phosphoric diester hydrolase activity"/>
    <property type="evidence" value="ECO:0007669"/>
    <property type="project" value="UniProtKB-ARBA"/>
</dbReference>
<dbReference type="Pfam" id="PF11871">
    <property type="entry name" value="DUF3391"/>
    <property type="match status" value="1"/>
</dbReference>
<dbReference type="PANTHER" id="PTHR43155">
    <property type="entry name" value="CYCLIC DI-GMP PHOSPHODIESTERASE PA4108-RELATED"/>
    <property type="match status" value="1"/>
</dbReference>
<gene>
    <name evidence="2" type="ORF">ABT57_19400</name>
</gene>
<keyword evidence="3" id="KW-1185">Reference proteome</keyword>
<reference evidence="2 3" key="1">
    <citation type="submission" date="2015-05" db="EMBL/GenBank/DDBJ databases">
        <title>Photobacterium galathea sp. nov.</title>
        <authorList>
            <person name="Machado H."/>
            <person name="Gram L."/>
        </authorList>
    </citation>
    <scope>NUCLEOTIDE SEQUENCE [LARGE SCALE GENOMIC DNA]</scope>
    <source>
        <strain evidence="2 3">DSM 22954</strain>
    </source>
</reference>
<dbReference type="PANTHER" id="PTHR43155:SF2">
    <property type="entry name" value="CYCLIC DI-GMP PHOSPHODIESTERASE PA4108"/>
    <property type="match status" value="1"/>
</dbReference>
<feature type="domain" description="HD-GYP" evidence="1">
    <location>
        <begin position="146"/>
        <end position="343"/>
    </location>
</feature>
<dbReference type="SMART" id="SM00471">
    <property type="entry name" value="HDc"/>
    <property type="match status" value="1"/>
</dbReference>
<dbReference type="InterPro" id="IPR006675">
    <property type="entry name" value="HDIG_dom"/>
</dbReference>
<dbReference type="STRING" id="320778.ABT57_19400"/>
<dbReference type="EMBL" id="LDOU01000022">
    <property type="protein sequence ID" value="KLV06305.1"/>
    <property type="molecule type" value="Genomic_DNA"/>
</dbReference>
<evidence type="ECO:0000313" key="3">
    <source>
        <dbReference type="Proteomes" id="UP000035909"/>
    </source>
</evidence>
<organism evidence="2 3">
    <name type="scientific">Photobacterium ganghwense</name>
    <dbReference type="NCBI Taxonomy" id="320778"/>
    <lineage>
        <taxon>Bacteria</taxon>
        <taxon>Pseudomonadati</taxon>
        <taxon>Pseudomonadota</taxon>
        <taxon>Gammaproteobacteria</taxon>
        <taxon>Vibrionales</taxon>
        <taxon>Vibrionaceae</taxon>
        <taxon>Photobacterium</taxon>
    </lineage>
</organism>
<dbReference type="CDD" id="cd00077">
    <property type="entry name" value="HDc"/>
    <property type="match status" value="1"/>
</dbReference>
<accession>A0A0J1H3F1</accession>
<name>A0A0J1H3F1_9GAMM</name>
<sequence>MASIKLSVERLTEGLYVKLPLQWTDHPFLLNHFKIKDQQQIRLIRNLGIRYVYLIPEKSDNPPLEPETEQEVISSQESKFLEQQAEKLWQEKQGRIARLKNYKRKLQRCEKNFNRSMAQLRSITGKIKSRPVTAIREAEMLVEEMVDALLESDNVALHLMNEGKENEDIYCHSLNVAVLSMMLARSCGMAHEDIKTIAMGALFHDMGKLKIPTAILRKTTPLTEPEENYLRMHTRYSTDLANLTADFPEDAKSILAQHHELLDGSGYPKQLQGDQITPMAQLVAVVNAYDNLCHPQDPARARIPYSALSYLFKHKKEAYNNDYLALLIRLLGVYPPGSVVQLSNQQLGLVISVNTDSLLYPNVLLYDPTVPSNEAPIIELEGSDLRIEQAIAPNKLPEKIYTYLNPRVRISYYFDPDD</sequence>
<proteinExistence type="predicted"/>
<dbReference type="InterPro" id="IPR003607">
    <property type="entry name" value="HD/PDEase_dom"/>
</dbReference>
<evidence type="ECO:0000313" key="2">
    <source>
        <dbReference type="EMBL" id="KLV06305.1"/>
    </source>
</evidence>
<keyword evidence="2" id="KW-0378">Hydrolase</keyword>
<dbReference type="InterPro" id="IPR037522">
    <property type="entry name" value="HD_GYP_dom"/>
</dbReference>
<dbReference type="InterPro" id="IPR021812">
    <property type="entry name" value="DUF3391"/>
</dbReference>
<dbReference type="OrthoDB" id="9764808at2"/>
<dbReference type="PATRIC" id="fig|320778.3.peg.4187"/>
<dbReference type="Pfam" id="PF13487">
    <property type="entry name" value="HD_5"/>
    <property type="match status" value="1"/>
</dbReference>
<dbReference type="PROSITE" id="PS51832">
    <property type="entry name" value="HD_GYP"/>
    <property type="match status" value="1"/>
</dbReference>
<evidence type="ECO:0000259" key="1">
    <source>
        <dbReference type="PROSITE" id="PS51832"/>
    </source>
</evidence>
<protein>
    <submittedName>
        <fullName evidence="2">HD family phosphohydrolase</fullName>
    </submittedName>
</protein>